<organism evidence="2 3">
    <name type="scientific">Chiloscyllium punctatum</name>
    <name type="common">Brownbanded bambooshark</name>
    <name type="synonym">Hemiscyllium punctatum</name>
    <dbReference type="NCBI Taxonomy" id="137246"/>
    <lineage>
        <taxon>Eukaryota</taxon>
        <taxon>Metazoa</taxon>
        <taxon>Chordata</taxon>
        <taxon>Craniata</taxon>
        <taxon>Vertebrata</taxon>
        <taxon>Chondrichthyes</taxon>
        <taxon>Elasmobranchii</taxon>
        <taxon>Galeomorphii</taxon>
        <taxon>Galeoidea</taxon>
        <taxon>Orectolobiformes</taxon>
        <taxon>Hemiscylliidae</taxon>
        <taxon>Chiloscyllium</taxon>
    </lineage>
</organism>
<accession>A0A401T679</accession>
<dbReference type="EMBL" id="BEZZ01001127">
    <property type="protein sequence ID" value="GCC38171.1"/>
    <property type="molecule type" value="Genomic_DNA"/>
</dbReference>
<gene>
    <name evidence="2" type="ORF">chiPu_0016683</name>
</gene>
<keyword evidence="3" id="KW-1185">Reference proteome</keyword>
<dbReference type="Proteomes" id="UP000287033">
    <property type="component" value="Unassembled WGS sequence"/>
</dbReference>
<feature type="region of interest" description="Disordered" evidence="1">
    <location>
        <begin position="1"/>
        <end position="32"/>
    </location>
</feature>
<protein>
    <submittedName>
        <fullName evidence="2">Uncharacterized protein</fullName>
    </submittedName>
</protein>
<comment type="caution">
    <text evidence="2">The sequence shown here is derived from an EMBL/GenBank/DDBJ whole genome shotgun (WGS) entry which is preliminary data.</text>
</comment>
<sequence>MRRIRASSRPDEAHNPSAISQRRRTSASQYQRYAETEIGLHNRTAGLQHLRIFGPAIVNGGPFTQQLPRQRMSLIESAGPCAQAQSHSLPSDGAGEILVWRSAAGLIRNHSVHDKLCRQKAPDPKDELQLDGCGLA</sequence>
<evidence type="ECO:0000256" key="1">
    <source>
        <dbReference type="SAM" id="MobiDB-lite"/>
    </source>
</evidence>
<evidence type="ECO:0000313" key="2">
    <source>
        <dbReference type="EMBL" id="GCC38171.1"/>
    </source>
</evidence>
<reference evidence="2 3" key="1">
    <citation type="journal article" date="2018" name="Nat. Ecol. Evol.">
        <title>Shark genomes provide insights into elasmobranch evolution and the origin of vertebrates.</title>
        <authorList>
            <person name="Hara Y"/>
            <person name="Yamaguchi K"/>
            <person name="Onimaru K"/>
            <person name="Kadota M"/>
            <person name="Koyanagi M"/>
            <person name="Keeley SD"/>
            <person name="Tatsumi K"/>
            <person name="Tanaka K"/>
            <person name="Motone F"/>
            <person name="Kageyama Y"/>
            <person name="Nozu R"/>
            <person name="Adachi N"/>
            <person name="Nishimura O"/>
            <person name="Nakagawa R"/>
            <person name="Tanegashima C"/>
            <person name="Kiyatake I"/>
            <person name="Matsumoto R"/>
            <person name="Murakumo K"/>
            <person name="Nishida K"/>
            <person name="Terakita A"/>
            <person name="Kuratani S"/>
            <person name="Sato K"/>
            <person name="Hyodo S Kuraku.S."/>
        </authorList>
    </citation>
    <scope>NUCLEOTIDE SEQUENCE [LARGE SCALE GENOMIC DNA]</scope>
</reference>
<name>A0A401T679_CHIPU</name>
<evidence type="ECO:0000313" key="3">
    <source>
        <dbReference type="Proteomes" id="UP000287033"/>
    </source>
</evidence>
<dbReference type="AlphaFoldDB" id="A0A401T679"/>
<proteinExistence type="predicted"/>